<evidence type="ECO:0000313" key="6">
    <source>
        <dbReference type="EMBL" id="MCY6959315.1"/>
    </source>
</evidence>
<dbReference type="PANTHER" id="PTHR35529:SF2">
    <property type="entry name" value="SPORULATION PROTEIN YTAF-RELATED"/>
    <property type="match status" value="1"/>
</dbReference>
<dbReference type="InterPro" id="IPR014205">
    <property type="entry name" value="Spore_YtaF"/>
</dbReference>
<feature type="transmembrane region" description="Helical" evidence="5">
    <location>
        <begin position="31"/>
        <end position="55"/>
    </location>
</feature>
<reference evidence="6" key="1">
    <citation type="submission" date="2022-12" db="EMBL/GenBank/DDBJ databases">
        <title>Clostridium sp. nov., isolated from industrial wastewater.</title>
        <authorList>
            <person name="Jiayan W."/>
        </authorList>
    </citation>
    <scope>NUCLEOTIDE SEQUENCE</scope>
    <source>
        <strain evidence="6">ZC22-4</strain>
    </source>
</reference>
<accession>A0ABT4DAK3</accession>
<feature type="transmembrane region" description="Helical" evidence="5">
    <location>
        <begin position="189"/>
        <end position="205"/>
    </location>
</feature>
<feature type="transmembrane region" description="Helical" evidence="5">
    <location>
        <begin position="61"/>
        <end position="81"/>
    </location>
</feature>
<evidence type="ECO:0000313" key="7">
    <source>
        <dbReference type="Proteomes" id="UP001144612"/>
    </source>
</evidence>
<dbReference type="NCBIfam" id="TIGR02840">
    <property type="entry name" value="spore_YtaF"/>
    <property type="match status" value="1"/>
</dbReference>
<evidence type="ECO:0000256" key="3">
    <source>
        <dbReference type="ARBA" id="ARBA00022989"/>
    </source>
</evidence>
<dbReference type="Proteomes" id="UP001144612">
    <property type="component" value="Unassembled WGS sequence"/>
</dbReference>
<keyword evidence="4 5" id="KW-0472">Membrane</keyword>
<gene>
    <name evidence="6" type="primary">ytaF</name>
    <name evidence="6" type="ORF">OW729_11925</name>
</gene>
<name>A0ABT4DAK3_9CLOT</name>
<evidence type="ECO:0000256" key="4">
    <source>
        <dbReference type="ARBA" id="ARBA00023136"/>
    </source>
</evidence>
<dbReference type="RefSeq" id="WP_268061743.1">
    <property type="nucleotide sequence ID" value="NZ_JAPQFJ010000012.1"/>
</dbReference>
<keyword evidence="2 5" id="KW-0812">Transmembrane</keyword>
<proteinExistence type="predicted"/>
<feature type="transmembrane region" description="Helical" evidence="5">
    <location>
        <begin position="156"/>
        <end position="177"/>
    </location>
</feature>
<protein>
    <submittedName>
        <fullName evidence="6">Sporulation membrane protein YtaF</fullName>
    </submittedName>
</protein>
<dbReference type="EMBL" id="JAPQFJ010000012">
    <property type="protein sequence ID" value="MCY6959315.1"/>
    <property type="molecule type" value="Genomic_DNA"/>
</dbReference>
<keyword evidence="3 5" id="KW-1133">Transmembrane helix</keyword>
<dbReference type="PANTHER" id="PTHR35529">
    <property type="entry name" value="MANGANESE EFFLUX PUMP MNTP-RELATED"/>
    <property type="match status" value="1"/>
</dbReference>
<evidence type="ECO:0000256" key="5">
    <source>
        <dbReference type="SAM" id="Phobius"/>
    </source>
</evidence>
<evidence type="ECO:0000256" key="1">
    <source>
        <dbReference type="ARBA" id="ARBA00022475"/>
    </source>
</evidence>
<keyword evidence="1" id="KW-1003">Cell membrane</keyword>
<keyword evidence="7" id="KW-1185">Reference proteome</keyword>
<feature type="transmembrane region" description="Helical" evidence="5">
    <location>
        <begin position="6"/>
        <end position="24"/>
    </location>
</feature>
<organism evidence="6 7">
    <name type="scientific">Clostridium brassicae</name>
    <dbReference type="NCBI Taxonomy" id="2999072"/>
    <lineage>
        <taxon>Bacteria</taxon>
        <taxon>Bacillati</taxon>
        <taxon>Bacillota</taxon>
        <taxon>Clostridia</taxon>
        <taxon>Eubacteriales</taxon>
        <taxon>Clostridiaceae</taxon>
        <taxon>Clostridium</taxon>
    </lineage>
</organism>
<evidence type="ECO:0000256" key="2">
    <source>
        <dbReference type="ARBA" id="ARBA00022692"/>
    </source>
</evidence>
<comment type="caution">
    <text evidence="6">The sequence shown here is derived from an EMBL/GenBank/DDBJ whole genome shotgun (WGS) entry which is preliminary data.</text>
</comment>
<sequence length="206" mass="22506">MLESLLLVSVLSLDAFVASVAYGTNKIKIPFISATIINIISSSFLALSLALGSVIKKVVPLNITSIISFIVLLLFGIYYLAESIIKTYVSKHSNSKKVKLKFCDLNFIIDIYIDETKADIDHSKNLNPKEALYLAIALSLDSLAVGFGSSLGNINYIQIILLSLVMNMVAIYGGMLIGKKFVEKSKLNLSWLSGVILIVLATMRIL</sequence>
<dbReference type="Pfam" id="PF02659">
    <property type="entry name" value="Mntp"/>
    <property type="match status" value="1"/>
</dbReference>
<dbReference type="InterPro" id="IPR003810">
    <property type="entry name" value="Mntp/YtaF"/>
</dbReference>